<accession>A0ABW0ZV21</accession>
<feature type="domain" description="D-isomer specific 2-hydroxyacid dehydrogenase NAD-binding" evidence="3">
    <location>
        <begin position="124"/>
        <end position="277"/>
    </location>
</feature>
<comment type="caution">
    <text evidence="4">The sequence shown here is derived from an EMBL/GenBank/DDBJ whole genome shotgun (WGS) entry which is preliminary data.</text>
</comment>
<keyword evidence="2" id="KW-0520">NAD</keyword>
<dbReference type="Proteomes" id="UP001596074">
    <property type="component" value="Unassembled WGS sequence"/>
</dbReference>
<protein>
    <submittedName>
        <fullName evidence="4">NAD(P)-dependent oxidoreductase</fullName>
    </submittedName>
</protein>
<gene>
    <name evidence="4" type="ORF">ACFPZN_16110</name>
</gene>
<proteinExistence type="predicted"/>
<dbReference type="RefSeq" id="WP_378282774.1">
    <property type="nucleotide sequence ID" value="NZ_JBHSON010000020.1"/>
</dbReference>
<dbReference type="PANTHER" id="PTHR43333">
    <property type="entry name" value="2-HACID_DH_C DOMAIN-CONTAINING PROTEIN"/>
    <property type="match status" value="1"/>
</dbReference>
<dbReference type="PANTHER" id="PTHR43333:SF1">
    <property type="entry name" value="D-ISOMER SPECIFIC 2-HYDROXYACID DEHYDROGENASE NAD-BINDING DOMAIN-CONTAINING PROTEIN"/>
    <property type="match status" value="1"/>
</dbReference>
<dbReference type="Gene3D" id="3.40.50.720">
    <property type="entry name" value="NAD(P)-binding Rossmann-like Domain"/>
    <property type="match status" value="2"/>
</dbReference>
<reference evidence="5" key="1">
    <citation type="journal article" date="2019" name="Int. J. Syst. Evol. Microbiol.">
        <title>The Global Catalogue of Microorganisms (GCM) 10K type strain sequencing project: providing services to taxonomists for standard genome sequencing and annotation.</title>
        <authorList>
            <consortium name="The Broad Institute Genomics Platform"/>
            <consortium name="The Broad Institute Genome Sequencing Center for Infectious Disease"/>
            <person name="Wu L."/>
            <person name="Ma J."/>
        </authorList>
    </citation>
    <scope>NUCLEOTIDE SEQUENCE [LARGE SCALE GENOMIC DNA]</scope>
    <source>
        <strain evidence="5">KCTC 42087</strain>
    </source>
</reference>
<dbReference type="EMBL" id="JBHSON010000020">
    <property type="protein sequence ID" value="MFC5747154.1"/>
    <property type="molecule type" value="Genomic_DNA"/>
</dbReference>
<dbReference type="Pfam" id="PF02826">
    <property type="entry name" value="2-Hacid_dh_C"/>
    <property type="match status" value="1"/>
</dbReference>
<sequence length="334" mass="35584">MPPPEVALRTALPRHLAGEARARLAAELGPGGPVPRDWRDGPRRGDVLLVAAHEMGNGGLPGDLAAVLGAADWSWVHLTSAGADFADLPRWPADRLLTRSWRCYAAPLAEYALGAMLLHQWRDGSPWDGREVAADAGLWDARVGVAGYGETGRRVAEVAAALGASVLVLSRTPRPPSGRIEHTTSPTAVLDADHAVVALPLNTGTRGLFGPEVLARARHGLHLVNISRAQIVCQRTLARLCAEGRMHATLDVTDPEPLPPGHALRSLPGVRLSPHVAWRSRRSDAAFTEDFGALWRGLRERGTPPAEAVAAGTDERARAAVRAFGQRGEACAYC</sequence>
<name>A0ABW0ZV21_9ACTN</name>
<evidence type="ECO:0000313" key="4">
    <source>
        <dbReference type="EMBL" id="MFC5747154.1"/>
    </source>
</evidence>
<evidence type="ECO:0000256" key="1">
    <source>
        <dbReference type="ARBA" id="ARBA00023002"/>
    </source>
</evidence>
<evidence type="ECO:0000313" key="5">
    <source>
        <dbReference type="Proteomes" id="UP001596074"/>
    </source>
</evidence>
<keyword evidence="1" id="KW-0560">Oxidoreductase</keyword>
<organism evidence="4 5">
    <name type="scientific">Actinomadura rugatobispora</name>
    <dbReference type="NCBI Taxonomy" id="1994"/>
    <lineage>
        <taxon>Bacteria</taxon>
        <taxon>Bacillati</taxon>
        <taxon>Actinomycetota</taxon>
        <taxon>Actinomycetes</taxon>
        <taxon>Streptosporangiales</taxon>
        <taxon>Thermomonosporaceae</taxon>
        <taxon>Actinomadura</taxon>
    </lineage>
</organism>
<evidence type="ECO:0000256" key="2">
    <source>
        <dbReference type="ARBA" id="ARBA00023027"/>
    </source>
</evidence>
<dbReference type="SUPFAM" id="SSF51735">
    <property type="entry name" value="NAD(P)-binding Rossmann-fold domains"/>
    <property type="match status" value="1"/>
</dbReference>
<dbReference type="InterPro" id="IPR006140">
    <property type="entry name" value="D-isomer_DH_NAD-bd"/>
</dbReference>
<dbReference type="InterPro" id="IPR036291">
    <property type="entry name" value="NAD(P)-bd_dom_sf"/>
</dbReference>
<keyword evidence="5" id="KW-1185">Reference proteome</keyword>
<evidence type="ECO:0000259" key="3">
    <source>
        <dbReference type="Pfam" id="PF02826"/>
    </source>
</evidence>